<dbReference type="OMA" id="AICIRAV"/>
<dbReference type="EC" id="2.1.1.-" evidence="6"/>
<evidence type="ECO:0000256" key="1">
    <source>
        <dbReference type="ARBA" id="ARBA00007967"/>
    </source>
</evidence>
<dbReference type="AlphaFoldDB" id="A0A1Y3BUA9"/>
<keyword evidence="5" id="KW-0460">Magnesium</keyword>
<reference evidence="7" key="2">
    <citation type="submission" date="2017-02" db="EMBL/GenBank/DDBJ databases">
        <title>Sunflower complete genome.</title>
        <authorList>
            <person name="Langlade N."/>
            <person name="Munos S."/>
        </authorList>
    </citation>
    <scope>NUCLEOTIDE SEQUENCE [LARGE SCALE GENOMIC DNA]</scope>
    <source>
        <tissue evidence="7">Leaves</tissue>
    </source>
</reference>
<keyword evidence="2 7" id="KW-0489">Methyltransferase</keyword>
<evidence type="ECO:0000313" key="6">
    <source>
        <dbReference type="EMBL" id="KAF5763993.1"/>
    </source>
</evidence>
<dbReference type="GO" id="GO:0008757">
    <property type="term" value="F:S-adenosylmethionine-dependent methyltransferase activity"/>
    <property type="evidence" value="ECO:0000318"/>
    <property type="project" value="GO_Central"/>
</dbReference>
<dbReference type="InterPro" id="IPR029063">
    <property type="entry name" value="SAM-dependent_MTases_sf"/>
</dbReference>
<evidence type="ECO:0000256" key="3">
    <source>
        <dbReference type="ARBA" id="ARBA00022679"/>
    </source>
</evidence>
<evidence type="ECO:0000256" key="4">
    <source>
        <dbReference type="ARBA" id="ARBA00022723"/>
    </source>
</evidence>
<reference evidence="6" key="1">
    <citation type="journal article" date="2017" name="Nature">
        <title>The sunflower genome provides insights into oil metabolism, flowering and Asterid evolution.</title>
        <authorList>
            <person name="Badouin H."/>
            <person name="Gouzy J."/>
            <person name="Grassa C.J."/>
            <person name="Murat F."/>
            <person name="Staton S.E."/>
            <person name="Cottret L."/>
            <person name="Lelandais-Briere C."/>
            <person name="Owens G.L."/>
            <person name="Carrere S."/>
            <person name="Mayjonade B."/>
            <person name="Legrand L."/>
            <person name="Gill N."/>
            <person name="Kane N.C."/>
            <person name="Bowers J.E."/>
            <person name="Hubner S."/>
            <person name="Bellec A."/>
            <person name="Berard A."/>
            <person name="Berges H."/>
            <person name="Blanchet N."/>
            <person name="Boniface M.C."/>
            <person name="Brunel D."/>
            <person name="Catrice O."/>
            <person name="Chaidir N."/>
            <person name="Claudel C."/>
            <person name="Donnadieu C."/>
            <person name="Faraut T."/>
            <person name="Fievet G."/>
            <person name="Helmstetter N."/>
            <person name="King M."/>
            <person name="Knapp S.J."/>
            <person name="Lai Z."/>
            <person name="Le Paslier M.C."/>
            <person name="Lippi Y."/>
            <person name="Lorenzon L."/>
            <person name="Mandel J.R."/>
            <person name="Marage G."/>
            <person name="Marchand G."/>
            <person name="Marquand E."/>
            <person name="Bret-Mestries E."/>
            <person name="Morien E."/>
            <person name="Nambeesan S."/>
            <person name="Nguyen T."/>
            <person name="Pegot-Espagnet P."/>
            <person name="Pouilly N."/>
            <person name="Raftis F."/>
            <person name="Sallet E."/>
            <person name="Schiex T."/>
            <person name="Thomas J."/>
            <person name="Vandecasteele C."/>
            <person name="Vares D."/>
            <person name="Vear F."/>
            <person name="Vautrin S."/>
            <person name="Crespi M."/>
            <person name="Mangin B."/>
            <person name="Burke J.M."/>
            <person name="Salse J."/>
            <person name="Munos S."/>
            <person name="Vincourt P."/>
            <person name="Rieseberg L.H."/>
            <person name="Langlade N.B."/>
        </authorList>
    </citation>
    <scope>NUCLEOTIDE SEQUENCE</scope>
    <source>
        <tissue evidence="6">Leaves</tissue>
    </source>
</reference>
<dbReference type="EMBL" id="KZ113582">
    <property type="protein sequence ID" value="OTF84579.1"/>
    <property type="molecule type" value="Genomic_DNA"/>
</dbReference>
<dbReference type="Proteomes" id="UP000215914">
    <property type="component" value="Unassembled WGS sequence"/>
</dbReference>
<comment type="similarity">
    <text evidence="1">Belongs to the methyltransferase superfamily. Type-7 methyltransferase family.</text>
</comment>
<dbReference type="Gene3D" id="1.10.1200.270">
    <property type="entry name" value="Methyltransferase, alpha-helical capping domain"/>
    <property type="match status" value="1"/>
</dbReference>
<organism evidence="7">
    <name type="scientific">Helianthus annuus</name>
    <name type="common">Common sunflower</name>
    <dbReference type="NCBI Taxonomy" id="4232"/>
    <lineage>
        <taxon>Eukaryota</taxon>
        <taxon>Viridiplantae</taxon>
        <taxon>Streptophyta</taxon>
        <taxon>Embryophyta</taxon>
        <taxon>Tracheophyta</taxon>
        <taxon>Spermatophyta</taxon>
        <taxon>Magnoliopsida</taxon>
        <taxon>eudicotyledons</taxon>
        <taxon>Gunneridae</taxon>
        <taxon>Pentapetalae</taxon>
        <taxon>asterids</taxon>
        <taxon>campanulids</taxon>
        <taxon>Asterales</taxon>
        <taxon>Asteraceae</taxon>
        <taxon>Asteroideae</taxon>
        <taxon>Heliantheae alliance</taxon>
        <taxon>Heliantheae</taxon>
        <taxon>Helianthus</taxon>
    </lineage>
</organism>
<name>A0A1Y3BUA9_HELAN</name>
<keyword evidence="3 7" id="KW-0808">Transferase</keyword>
<evidence type="ECO:0000256" key="2">
    <source>
        <dbReference type="ARBA" id="ARBA00022603"/>
    </source>
</evidence>
<dbReference type="InterPro" id="IPR005299">
    <property type="entry name" value="MeTrfase_7"/>
</dbReference>
<protein>
    <submittedName>
        <fullName evidence="6 7">Methyltransferase</fullName>
        <ecNumber evidence="6">2.1.1.-</ecNumber>
    </submittedName>
</protein>
<dbReference type="InParanoid" id="A0A1Y3BUA9"/>
<evidence type="ECO:0000256" key="5">
    <source>
        <dbReference type="ARBA" id="ARBA00022842"/>
    </source>
</evidence>
<gene>
    <name evidence="7" type="ORF">HannXRQ_Chr00c0261g0572811</name>
    <name evidence="6" type="ORF">HanXRQr2_Chr15g0686851</name>
</gene>
<keyword evidence="4" id="KW-0479">Metal-binding</keyword>
<sequence length="371" mass="41716">MALVNILHMTTGHEDSSYAKNSLLQETVIQKAIPCLNHTIKGIASRDIFLDGCFKIADLGCGSSRNTLLVASNIIDIVIEVCKENNHKPPQFQVCLNDLFGNDFNNLFKLLPEFYAKLKREKGENVGPCIVSAVPGSFYGRLFPDKSLHLVHSSFSVHWLSQVPEGIENNTLNIYPAKTSPPNVFQAYAKQFRIDFTNFLKLRSKEIVRGGCMILTFLGRSIADPTCDDNCSLWEQLAQSLQDMVKEGLVRESNLNSFNLPLYCPCVDEVRDAIKNEGSFSLDNLTVFQVNWDPQDTDYTNTNDSIDLGQKHGRNTAKHIRAVTEPLLTSHFGNSINVVALFKKFEKHLAEHLANKKTRYFNILISLTKSE</sequence>
<evidence type="ECO:0000313" key="8">
    <source>
        <dbReference type="Proteomes" id="UP000215914"/>
    </source>
</evidence>
<keyword evidence="8" id="KW-1185">Reference proteome</keyword>
<dbReference type="PANTHER" id="PTHR31009">
    <property type="entry name" value="S-ADENOSYL-L-METHIONINE:CARBOXYL METHYLTRANSFERASE FAMILY PROTEIN"/>
    <property type="match status" value="1"/>
</dbReference>
<accession>A0A1Y3BUA9</accession>
<dbReference type="InterPro" id="IPR042086">
    <property type="entry name" value="MeTrfase_capping"/>
</dbReference>
<dbReference type="GO" id="GO:0046872">
    <property type="term" value="F:metal ion binding"/>
    <property type="evidence" value="ECO:0007669"/>
    <property type="project" value="UniProtKB-KW"/>
</dbReference>
<reference evidence="6" key="3">
    <citation type="submission" date="2020-06" db="EMBL/GenBank/DDBJ databases">
        <title>Helianthus annuus Genome sequencing and assembly Release 2.</title>
        <authorList>
            <person name="Gouzy J."/>
            <person name="Langlade N."/>
            <person name="Munos S."/>
        </authorList>
    </citation>
    <scope>NUCLEOTIDE SEQUENCE</scope>
    <source>
        <tissue evidence="6">Leaves</tissue>
    </source>
</reference>
<dbReference type="Pfam" id="PF03492">
    <property type="entry name" value="Methyltransf_7"/>
    <property type="match status" value="1"/>
</dbReference>
<dbReference type="OrthoDB" id="1523883at2759"/>
<evidence type="ECO:0000313" key="7">
    <source>
        <dbReference type="EMBL" id="OTF84579.1"/>
    </source>
</evidence>
<dbReference type="EMBL" id="MNCJ02000330">
    <property type="protein sequence ID" value="KAF5763993.1"/>
    <property type="molecule type" value="Genomic_DNA"/>
</dbReference>
<proteinExistence type="inferred from homology"/>
<dbReference type="FunCoup" id="A0A1Y3BUA9">
    <property type="interactions" value="87"/>
</dbReference>
<dbReference type="Gene3D" id="3.40.50.150">
    <property type="entry name" value="Vaccinia Virus protein VP39"/>
    <property type="match status" value="1"/>
</dbReference>
<dbReference type="GO" id="GO:0032259">
    <property type="term" value="P:methylation"/>
    <property type="evidence" value="ECO:0000318"/>
    <property type="project" value="GO_Central"/>
</dbReference>
<dbReference type="SUPFAM" id="SSF53335">
    <property type="entry name" value="S-adenosyl-L-methionine-dependent methyltransferases"/>
    <property type="match status" value="1"/>
</dbReference>
<dbReference type="Gramene" id="mRNA:HanXRQr2_Chr15g0686851">
    <property type="protein sequence ID" value="mRNA:HanXRQr2_Chr15g0686851"/>
    <property type="gene ID" value="HanXRQr2_Chr15g0686851"/>
</dbReference>